<dbReference type="InterPro" id="IPR050950">
    <property type="entry name" value="HTH-type_LysR_regulators"/>
</dbReference>
<keyword evidence="3" id="KW-0238">DNA-binding</keyword>
<dbReference type="RefSeq" id="WP_061167519.1">
    <property type="nucleotide sequence ID" value="NZ_FCOA02000005.1"/>
</dbReference>
<keyword evidence="2" id="KW-0805">Transcription regulation</keyword>
<gene>
    <name evidence="6" type="ORF">AWB79_02288</name>
</gene>
<dbReference type="InterPro" id="IPR036388">
    <property type="entry name" value="WH-like_DNA-bd_sf"/>
</dbReference>
<dbReference type="SUPFAM" id="SSF53850">
    <property type="entry name" value="Periplasmic binding protein-like II"/>
    <property type="match status" value="1"/>
</dbReference>
<dbReference type="OrthoDB" id="9133980at2"/>
<dbReference type="PANTHER" id="PTHR30419">
    <property type="entry name" value="HTH-TYPE TRANSCRIPTIONAL REGULATOR YBHD"/>
    <property type="match status" value="1"/>
</dbReference>
<evidence type="ECO:0000313" key="6">
    <source>
        <dbReference type="EMBL" id="SAK56335.1"/>
    </source>
</evidence>
<dbReference type="InterPro" id="IPR005119">
    <property type="entry name" value="LysR_subst-bd"/>
</dbReference>
<accession>A0A158AF47</accession>
<dbReference type="PANTHER" id="PTHR30419:SF8">
    <property type="entry name" value="NITROGEN ASSIMILATION TRANSCRIPTIONAL ACTIVATOR-RELATED"/>
    <property type="match status" value="1"/>
</dbReference>
<protein>
    <submittedName>
        <fullName evidence="6">LysR family transcriptional regulator</fullName>
    </submittedName>
</protein>
<dbReference type="PRINTS" id="PR00039">
    <property type="entry name" value="HTHLYSR"/>
</dbReference>
<sequence length="320" mass="35518">MVISNKAGADHEERLGLQLLGRLRIKHLRLIEALDRQQSLRKAAQELNISQPAATKILQDLEDVTGVRLFERRARALKINEFGRFVAIYARRILGETERFGANLHTLVSTGHGTLSIGAIMVTAAELMPAAVLALKQSRPGTTVRLVESSSDRLLVDLAKNEYDFVIGRLVSPQDTVHFDLIPLSDEPLCVFTSRDTELPPRVRSLADLHGMQWVMQDSPTPARLLIEEAFAHERLPLPPHVVQTQSVYAMLNLVSKAGLIGVLPVTMVRNEGERFQILPIQLHGKLPPYGIIVRRGVEQSPECQEMIAILIGLARHASS</sequence>
<dbReference type="InterPro" id="IPR000847">
    <property type="entry name" value="LysR_HTH_N"/>
</dbReference>
<evidence type="ECO:0000256" key="2">
    <source>
        <dbReference type="ARBA" id="ARBA00023015"/>
    </source>
</evidence>
<proteinExistence type="inferred from homology"/>
<dbReference type="STRING" id="1777140.AWB79_02288"/>
<comment type="similarity">
    <text evidence="1">Belongs to the LysR transcriptional regulatory family.</text>
</comment>
<dbReference type="InterPro" id="IPR036390">
    <property type="entry name" value="WH_DNA-bd_sf"/>
</dbReference>
<keyword evidence="7" id="KW-1185">Reference proteome</keyword>
<evidence type="ECO:0000256" key="4">
    <source>
        <dbReference type="ARBA" id="ARBA00023163"/>
    </source>
</evidence>
<reference evidence="6" key="1">
    <citation type="submission" date="2016-01" db="EMBL/GenBank/DDBJ databases">
        <authorList>
            <person name="Peeters C."/>
        </authorList>
    </citation>
    <scope>NUCLEOTIDE SEQUENCE</scope>
    <source>
        <strain evidence="6">LMG 29322</strain>
    </source>
</reference>
<evidence type="ECO:0000259" key="5">
    <source>
        <dbReference type="PROSITE" id="PS50931"/>
    </source>
</evidence>
<dbReference type="AlphaFoldDB" id="A0A158AF47"/>
<evidence type="ECO:0000313" key="7">
    <source>
        <dbReference type="Proteomes" id="UP000054851"/>
    </source>
</evidence>
<feature type="domain" description="HTH lysR-type" evidence="5">
    <location>
        <begin position="23"/>
        <end position="80"/>
    </location>
</feature>
<keyword evidence="4" id="KW-0804">Transcription</keyword>
<comment type="caution">
    <text evidence="6">The sequence shown here is derived from an EMBL/GenBank/DDBJ whole genome shotgun (WGS) entry which is preliminary data.</text>
</comment>
<dbReference type="GO" id="GO:0003700">
    <property type="term" value="F:DNA-binding transcription factor activity"/>
    <property type="evidence" value="ECO:0007669"/>
    <property type="project" value="InterPro"/>
</dbReference>
<dbReference type="Pfam" id="PF00126">
    <property type="entry name" value="HTH_1"/>
    <property type="match status" value="1"/>
</dbReference>
<organism evidence="6 7">
    <name type="scientific">Caballeronia hypogeia</name>
    <dbReference type="NCBI Taxonomy" id="1777140"/>
    <lineage>
        <taxon>Bacteria</taxon>
        <taxon>Pseudomonadati</taxon>
        <taxon>Pseudomonadota</taxon>
        <taxon>Betaproteobacteria</taxon>
        <taxon>Burkholderiales</taxon>
        <taxon>Burkholderiaceae</taxon>
        <taxon>Caballeronia</taxon>
    </lineage>
</organism>
<name>A0A158AF47_9BURK</name>
<dbReference type="PROSITE" id="PS50931">
    <property type="entry name" value="HTH_LYSR"/>
    <property type="match status" value="1"/>
</dbReference>
<dbReference type="SUPFAM" id="SSF46785">
    <property type="entry name" value="Winged helix' DNA-binding domain"/>
    <property type="match status" value="1"/>
</dbReference>
<dbReference type="Pfam" id="PF03466">
    <property type="entry name" value="LysR_substrate"/>
    <property type="match status" value="1"/>
</dbReference>
<dbReference type="Gene3D" id="3.40.190.290">
    <property type="match status" value="1"/>
</dbReference>
<dbReference type="GO" id="GO:0003677">
    <property type="term" value="F:DNA binding"/>
    <property type="evidence" value="ECO:0007669"/>
    <property type="project" value="UniProtKB-KW"/>
</dbReference>
<dbReference type="Proteomes" id="UP000054851">
    <property type="component" value="Unassembled WGS sequence"/>
</dbReference>
<dbReference type="GO" id="GO:0005829">
    <property type="term" value="C:cytosol"/>
    <property type="evidence" value="ECO:0007669"/>
    <property type="project" value="TreeGrafter"/>
</dbReference>
<dbReference type="EMBL" id="FCOA02000005">
    <property type="protein sequence ID" value="SAK56335.1"/>
    <property type="molecule type" value="Genomic_DNA"/>
</dbReference>
<dbReference type="Gene3D" id="1.10.10.10">
    <property type="entry name" value="Winged helix-like DNA-binding domain superfamily/Winged helix DNA-binding domain"/>
    <property type="match status" value="1"/>
</dbReference>
<evidence type="ECO:0000256" key="3">
    <source>
        <dbReference type="ARBA" id="ARBA00023125"/>
    </source>
</evidence>
<evidence type="ECO:0000256" key="1">
    <source>
        <dbReference type="ARBA" id="ARBA00009437"/>
    </source>
</evidence>